<dbReference type="GO" id="GO:0006508">
    <property type="term" value="P:proteolysis"/>
    <property type="evidence" value="ECO:0007669"/>
    <property type="project" value="UniProtKB-KW"/>
</dbReference>
<keyword evidence="7" id="KW-0862">Zinc</keyword>
<evidence type="ECO:0000256" key="8">
    <source>
        <dbReference type="ARBA" id="ARBA00023049"/>
    </source>
</evidence>
<gene>
    <name evidence="12" type="ORF">RED65_14392</name>
</gene>
<protein>
    <recommendedName>
        <fullName evidence="11">Murein endopeptidase K</fullName>
    </recommendedName>
</protein>
<sequence length="182" mass="20945">MSISRRQLLKWTCQSAPLLAAPSFVQASIQPKSQDQFRALKLRNLHTGERADITYWEQGEYLIDGLADIFLMMRDHRENEVASLDLALIDQLHHVQSKLETNREIMLVSGYRSPKTNDDLRHAQDGIAQESLHMMGKALDFYIPGINHRHVHKATLAVSTGGVHYYRKSGFIHLDTGRKRRW</sequence>
<evidence type="ECO:0000256" key="7">
    <source>
        <dbReference type="ARBA" id="ARBA00022833"/>
    </source>
</evidence>
<name>Q1MYI7_9GAMM</name>
<comment type="caution">
    <text evidence="12">The sequence shown here is derived from an EMBL/GenBank/DDBJ whole genome shotgun (WGS) entry which is preliminary data.</text>
</comment>
<dbReference type="InterPro" id="IPR010275">
    <property type="entry name" value="MepK"/>
</dbReference>
<dbReference type="Gene3D" id="3.30.1380.10">
    <property type="match status" value="1"/>
</dbReference>
<evidence type="ECO:0000256" key="10">
    <source>
        <dbReference type="ARBA" id="ARBA00093448"/>
    </source>
</evidence>
<reference evidence="12 13" key="1">
    <citation type="submission" date="2006-03" db="EMBL/GenBank/DDBJ databases">
        <authorList>
            <person name="Pinhassi J."/>
            <person name="Pedros-Alio C."/>
            <person name="Ferriera S."/>
            <person name="Johnson J."/>
            <person name="Kravitz S."/>
            <person name="Halpern A."/>
            <person name="Remington K."/>
            <person name="Beeson K."/>
            <person name="Tran B."/>
            <person name="Rogers Y.-H."/>
            <person name="Friedman R."/>
            <person name="Venter J.C."/>
        </authorList>
    </citation>
    <scope>NUCLEOTIDE SEQUENCE [LARGE SCALE GENOMIC DNA]</scope>
    <source>
        <strain evidence="12 13">RED65</strain>
    </source>
</reference>
<evidence type="ECO:0000256" key="3">
    <source>
        <dbReference type="ARBA" id="ARBA00022670"/>
    </source>
</evidence>
<dbReference type="AlphaFoldDB" id="Q1MYI7"/>
<comment type="similarity">
    <text evidence="10">Belongs to the peptidase M15 family.</text>
</comment>
<keyword evidence="8" id="KW-0482">Metalloprotease</keyword>
<evidence type="ECO:0000256" key="6">
    <source>
        <dbReference type="ARBA" id="ARBA00022801"/>
    </source>
</evidence>
<evidence type="ECO:0000256" key="5">
    <source>
        <dbReference type="ARBA" id="ARBA00022729"/>
    </source>
</evidence>
<dbReference type="GO" id="GO:0008237">
    <property type="term" value="F:metallopeptidase activity"/>
    <property type="evidence" value="ECO:0007669"/>
    <property type="project" value="UniProtKB-KW"/>
</dbReference>
<evidence type="ECO:0000256" key="1">
    <source>
        <dbReference type="ARBA" id="ARBA00001947"/>
    </source>
</evidence>
<dbReference type="InterPro" id="IPR009045">
    <property type="entry name" value="Zn_M74/Hedgehog-like"/>
</dbReference>
<proteinExistence type="inferred from homology"/>
<dbReference type="GO" id="GO:0046872">
    <property type="term" value="F:metal ion binding"/>
    <property type="evidence" value="ECO:0007669"/>
    <property type="project" value="UniProtKB-KW"/>
</dbReference>
<keyword evidence="4" id="KW-0479">Metal-binding</keyword>
<comment type="cofactor">
    <cofactor evidence="1">
        <name>Zn(2+)</name>
        <dbReference type="ChEBI" id="CHEBI:29105"/>
    </cofactor>
</comment>
<evidence type="ECO:0000256" key="2">
    <source>
        <dbReference type="ARBA" id="ARBA00004776"/>
    </source>
</evidence>
<dbReference type="SUPFAM" id="SSF55166">
    <property type="entry name" value="Hedgehog/DD-peptidase"/>
    <property type="match status" value="1"/>
</dbReference>
<dbReference type="GO" id="GO:0071555">
    <property type="term" value="P:cell wall organization"/>
    <property type="evidence" value="ECO:0007669"/>
    <property type="project" value="UniProtKB-KW"/>
</dbReference>
<evidence type="ECO:0000256" key="11">
    <source>
        <dbReference type="ARBA" id="ARBA00093666"/>
    </source>
</evidence>
<dbReference type="HOGENOM" id="CLU_080400_1_2_6"/>
<evidence type="ECO:0000313" key="13">
    <source>
        <dbReference type="Proteomes" id="UP000004263"/>
    </source>
</evidence>
<dbReference type="OrthoDB" id="9782994at2"/>
<dbReference type="EMBL" id="AAQH01000025">
    <property type="protein sequence ID" value="EAT11044.1"/>
    <property type="molecule type" value="Genomic_DNA"/>
</dbReference>
<dbReference type="STRING" id="207949.RED65_14392"/>
<organism evidence="12 13">
    <name type="scientific">Bermanella marisrubri</name>
    <dbReference type="NCBI Taxonomy" id="207949"/>
    <lineage>
        <taxon>Bacteria</taxon>
        <taxon>Pseudomonadati</taxon>
        <taxon>Pseudomonadota</taxon>
        <taxon>Gammaproteobacteria</taxon>
        <taxon>Oceanospirillales</taxon>
        <taxon>Oceanospirillaceae</taxon>
        <taxon>Bermanella</taxon>
    </lineage>
</organism>
<accession>Q1MYI7</accession>
<dbReference type="RefSeq" id="WP_007017964.1">
    <property type="nucleotide sequence ID" value="NZ_CH724115.1"/>
</dbReference>
<keyword evidence="6" id="KW-0378">Hydrolase</keyword>
<dbReference type="PANTHER" id="PTHR37425">
    <property type="match status" value="1"/>
</dbReference>
<dbReference type="InterPro" id="IPR006311">
    <property type="entry name" value="TAT_signal"/>
</dbReference>
<evidence type="ECO:0000256" key="4">
    <source>
        <dbReference type="ARBA" id="ARBA00022723"/>
    </source>
</evidence>
<evidence type="ECO:0000313" key="12">
    <source>
        <dbReference type="EMBL" id="EAT11044.1"/>
    </source>
</evidence>
<keyword evidence="5" id="KW-0732">Signal</keyword>
<keyword evidence="9" id="KW-0961">Cell wall biogenesis/degradation</keyword>
<dbReference type="PANTHER" id="PTHR37425:SF1">
    <property type="entry name" value="OUTER MEMBRANE PROTEIN"/>
    <property type="match status" value="1"/>
</dbReference>
<evidence type="ECO:0000256" key="9">
    <source>
        <dbReference type="ARBA" id="ARBA00023316"/>
    </source>
</evidence>
<comment type="pathway">
    <text evidence="2">Cell wall biogenesis; cell wall polysaccharide biosynthesis.</text>
</comment>
<dbReference type="PROSITE" id="PS51318">
    <property type="entry name" value="TAT"/>
    <property type="match status" value="1"/>
</dbReference>
<keyword evidence="13" id="KW-1185">Reference proteome</keyword>
<dbReference type="Pfam" id="PF05951">
    <property type="entry name" value="Peptidase_M15_2"/>
    <property type="match status" value="1"/>
</dbReference>
<keyword evidence="3" id="KW-0645">Protease</keyword>
<dbReference type="Proteomes" id="UP000004263">
    <property type="component" value="Unassembled WGS sequence"/>
</dbReference>